<proteinExistence type="predicted"/>
<sequence>MVLTIDGYYGHITFYTFHRTSITRFRDQEIRRRMLAGDVDDNIAPCFGLAPKPRIRGPESVCIALIAKHTGAACLDVGGMKLSILGPKLRDRLTGRAFPNYVGGE</sequence>
<evidence type="ECO:0000313" key="1">
    <source>
        <dbReference type="EMBL" id="GBO98579.1"/>
    </source>
</evidence>
<dbReference type="Proteomes" id="UP000299102">
    <property type="component" value="Unassembled WGS sequence"/>
</dbReference>
<dbReference type="AlphaFoldDB" id="A0A4C1SBW0"/>
<accession>A0A4C1SBW0</accession>
<dbReference type="EMBL" id="BGZK01003196">
    <property type="protein sequence ID" value="GBO98579.1"/>
    <property type="molecule type" value="Genomic_DNA"/>
</dbReference>
<protein>
    <submittedName>
        <fullName evidence="1">Uncharacterized protein</fullName>
    </submittedName>
</protein>
<gene>
    <name evidence="1" type="ORF">EVAR_100881_1</name>
</gene>
<reference evidence="1 2" key="1">
    <citation type="journal article" date="2019" name="Commun. Biol.">
        <title>The bagworm genome reveals a unique fibroin gene that provides high tensile strength.</title>
        <authorList>
            <person name="Kono N."/>
            <person name="Nakamura H."/>
            <person name="Ohtoshi R."/>
            <person name="Tomita M."/>
            <person name="Numata K."/>
            <person name="Arakawa K."/>
        </authorList>
    </citation>
    <scope>NUCLEOTIDE SEQUENCE [LARGE SCALE GENOMIC DNA]</scope>
</reference>
<keyword evidence="2" id="KW-1185">Reference proteome</keyword>
<evidence type="ECO:0000313" key="2">
    <source>
        <dbReference type="Proteomes" id="UP000299102"/>
    </source>
</evidence>
<comment type="caution">
    <text evidence="1">The sequence shown here is derived from an EMBL/GenBank/DDBJ whole genome shotgun (WGS) entry which is preliminary data.</text>
</comment>
<name>A0A4C1SBW0_EUMVA</name>
<organism evidence="1 2">
    <name type="scientific">Eumeta variegata</name>
    <name type="common">Bagworm moth</name>
    <name type="synonym">Eumeta japonica</name>
    <dbReference type="NCBI Taxonomy" id="151549"/>
    <lineage>
        <taxon>Eukaryota</taxon>
        <taxon>Metazoa</taxon>
        <taxon>Ecdysozoa</taxon>
        <taxon>Arthropoda</taxon>
        <taxon>Hexapoda</taxon>
        <taxon>Insecta</taxon>
        <taxon>Pterygota</taxon>
        <taxon>Neoptera</taxon>
        <taxon>Endopterygota</taxon>
        <taxon>Lepidoptera</taxon>
        <taxon>Glossata</taxon>
        <taxon>Ditrysia</taxon>
        <taxon>Tineoidea</taxon>
        <taxon>Psychidae</taxon>
        <taxon>Oiketicinae</taxon>
        <taxon>Eumeta</taxon>
    </lineage>
</organism>